<reference evidence="3" key="1">
    <citation type="journal article" date="2014" name="Front. Microbiol.">
        <title>High frequency of phylogenetically diverse reductive dehalogenase-homologous genes in deep subseafloor sedimentary metagenomes.</title>
        <authorList>
            <person name="Kawai M."/>
            <person name="Futagami T."/>
            <person name="Toyoda A."/>
            <person name="Takaki Y."/>
            <person name="Nishi S."/>
            <person name="Hori S."/>
            <person name="Arai W."/>
            <person name="Tsubouchi T."/>
            <person name="Morono Y."/>
            <person name="Uchiyama I."/>
            <person name="Ito T."/>
            <person name="Fujiyama A."/>
            <person name="Inagaki F."/>
            <person name="Takami H."/>
        </authorList>
    </citation>
    <scope>NUCLEOTIDE SEQUENCE</scope>
    <source>
        <strain evidence="3">Expedition CK06-06</strain>
    </source>
</reference>
<name>X1G8N4_9ZZZZ</name>
<dbReference type="PROSITE" id="PS50943">
    <property type="entry name" value="HTH_CROC1"/>
    <property type="match status" value="1"/>
</dbReference>
<keyword evidence="1" id="KW-0238">DNA-binding</keyword>
<dbReference type="EMBL" id="BARU01024807">
    <property type="protein sequence ID" value="GAH53577.1"/>
    <property type="molecule type" value="Genomic_DNA"/>
</dbReference>
<dbReference type="PANTHER" id="PTHR46558">
    <property type="entry name" value="TRACRIPTIONAL REGULATORY PROTEIN-RELATED-RELATED"/>
    <property type="match status" value="1"/>
</dbReference>
<dbReference type="SUPFAM" id="SSF47413">
    <property type="entry name" value="lambda repressor-like DNA-binding domains"/>
    <property type="match status" value="1"/>
</dbReference>
<comment type="caution">
    <text evidence="3">The sequence shown here is derived from an EMBL/GenBank/DDBJ whole genome shotgun (WGS) entry which is preliminary data.</text>
</comment>
<dbReference type="Pfam" id="PF01381">
    <property type="entry name" value="HTH_3"/>
    <property type="match status" value="1"/>
</dbReference>
<dbReference type="InterPro" id="IPR010982">
    <property type="entry name" value="Lambda_DNA-bd_dom_sf"/>
</dbReference>
<dbReference type="SMART" id="SM00530">
    <property type="entry name" value="HTH_XRE"/>
    <property type="match status" value="1"/>
</dbReference>
<accession>X1G8N4</accession>
<proteinExistence type="predicted"/>
<evidence type="ECO:0000313" key="3">
    <source>
        <dbReference type="EMBL" id="GAH53577.1"/>
    </source>
</evidence>
<dbReference type="CDD" id="cd00093">
    <property type="entry name" value="HTH_XRE"/>
    <property type="match status" value="1"/>
</dbReference>
<dbReference type="PANTHER" id="PTHR46558:SF4">
    <property type="entry name" value="DNA-BIDING PHAGE PROTEIN"/>
    <property type="match status" value="1"/>
</dbReference>
<dbReference type="InterPro" id="IPR001387">
    <property type="entry name" value="Cro/C1-type_HTH"/>
</dbReference>
<feature type="domain" description="HTH cro/C1-type" evidence="2">
    <location>
        <begin position="33"/>
        <end position="87"/>
    </location>
</feature>
<dbReference type="Gene3D" id="1.10.260.40">
    <property type="entry name" value="lambda repressor-like DNA-binding domains"/>
    <property type="match status" value="1"/>
</dbReference>
<evidence type="ECO:0000256" key="1">
    <source>
        <dbReference type="ARBA" id="ARBA00023125"/>
    </source>
</evidence>
<dbReference type="AlphaFoldDB" id="X1G8N4"/>
<gene>
    <name evidence="3" type="ORF">S03H2_40058</name>
</gene>
<dbReference type="GO" id="GO:0003677">
    <property type="term" value="F:DNA binding"/>
    <property type="evidence" value="ECO:0007669"/>
    <property type="project" value="UniProtKB-KW"/>
</dbReference>
<evidence type="ECO:0000259" key="2">
    <source>
        <dbReference type="PROSITE" id="PS50943"/>
    </source>
</evidence>
<protein>
    <recommendedName>
        <fullName evidence="2">HTH cro/C1-type domain-containing protein</fullName>
    </recommendedName>
</protein>
<sequence length="93" mass="10973">MEWKEAKKIINKDPEVLRELKNLEVEYQIISQIIALRKEKKITQKELAELIEDKQSNISRLESGNYNPTLAKLKKIAGCLNRRLEIRFVDKVH</sequence>
<organism evidence="3">
    <name type="scientific">marine sediment metagenome</name>
    <dbReference type="NCBI Taxonomy" id="412755"/>
    <lineage>
        <taxon>unclassified sequences</taxon>
        <taxon>metagenomes</taxon>
        <taxon>ecological metagenomes</taxon>
    </lineage>
</organism>